<dbReference type="Pfam" id="PF13474">
    <property type="entry name" value="SnoaL_3"/>
    <property type="match status" value="1"/>
</dbReference>
<dbReference type="KEGG" id="gph:GEMMAAP_17965"/>
<proteinExistence type="predicted"/>
<feature type="signal peptide" evidence="1">
    <location>
        <begin position="1"/>
        <end position="20"/>
    </location>
</feature>
<dbReference type="EMBL" id="CP011454">
    <property type="protein sequence ID" value="AMW06162.1"/>
    <property type="molecule type" value="Genomic_DNA"/>
</dbReference>
<gene>
    <name evidence="3" type="ORF">GEMMAAP_17965</name>
</gene>
<dbReference type="OrthoDB" id="129428at2"/>
<keyword evidence="1" id="KW-0732">Signal</keyword>
<evidence type="ECO:0000313" key="3">
    <source>
        <dbReference type="EMBL" id="AMW06162.1"/>
    </source>
</evidence>
<dbReference type="RefSeq" id="WP_026848099.1">
    <property type="nucleotide sequence ID" value="NZ_CP011454.1"/>
</dbReference>
<dbReference type="Proteomes" id="UP000076404">
    <property type="component" value="Chromosome"/>
</dbReference>
<dbReference type="InterPro" id="IPR037401">
    <property type="entry name" value="SnoaL-like"/>
</dbReference>
<dbReference type="Gene3D" id="3.10.450.50">
    <property type="match status" value="1"/>
</dbReference>
<evidence type="ECO:0000256" key="1">
    <source>
        <dbReference type="SAM" id="SignalP"/>
    </source>
</evidence>
<organism evidence="3 4">
    <name type="scientific">Gemmatimonas phototrophica</name>
    <dbReference type="NCBI Taxonomy" id="1379270"/>
    <lineage>
        <taxon>Bacteria</taxon>
        <taxon>Pseudomonadati</taxon>
        <taxon>Gemmatimonadota</taxon>
        <taxon>Gemmatimonadia</taxon>
        <taxon>Gemmatimonadales</taxon>
        <taxon>Gemmatimonadaceae</taxon>
        <taxon>Gemmatimonas</taxon>
    </lineage>
</organism>
<evidence type="ECO:0000259" key="2">
    <source>
        <dbReference type="Pfam" id="PF13474"/>
    </source>
</evidence>
<dbReference type="SUPFAM" id="SSF54427">
    <property type="entry name" value="NTF2-like"/>
    <property type="match status" value="1"/>
</dbReference>
<name>A0A143BNP8_9BACT</name>
<keyword evidence="4" id="KW-1185">Reference proteome</keyword>
<feature type="chain" id="PRO_5007507007" description="SnoaL-like domain-containing protein" evidence="1">
    <location>
        <begin position="21"/>
        <end position="157"/>
    </location>
</feature>
<protein>
    <recommendedName>
        <fullName evidence="2">SnoaL-like domain-containing protein</fullName>
    </recommendedName>
</protein>
<reference evidence="3 4" key="2">
    <citation type="journal article" date="2016" name="Environ. Microbiol. Rep.">
        <title>Metagenomic evidence for the presence of phototrophic Gemmatimonadetes bacteria in diverse environments.</title>
        <authorList>
            <person name="Zeng Y."/>
            <person name="Baumbach J."/>
            <person name="Barbosa E.G."/>
            <person name="Azevedo V."/>
            <person name="Zhang C."/>
            <person name="Koblizek M."/>
        </authorList>
    </citation>
    <scope>NUCLEOTIDE SEQUENCE [LARGE SCALE GENOMIC DNA]</scope>
    <source>
        <strain evidence="3 4">AP64</strain>
    </source>
</reference>
<reference evidence="3 4" key="1">
    <citation type="journal article" date="2014" name="Proc. Natl. Acad. Sci. U.S.A.">
        <title>Functional type 2 photosynthetic reaction centers found in the rare bacterial phylum Gemmatimonadetes.</title>
        <authorList>
            <person name="Zeng Y."/>
            <person name="Feng F."/>
            <person name="Medova H."/>
            <person name="Dean J."/>
            <person name="Koblizek M."/>
        </authorList>
    </citation>
    <scope>NUCLEOTIDE SEQUENCE [LARGE SCALE GENOMIC DNA]</scope>
    <source>
        <strain evidence="3 4">AP64</strain>
    </source>
</reference>
<accession>A0A143BNP8</accession>
<dbReference type="InterPro" id="IPR032710">
    <property type="entry name" value="NTF2-like_dom_sf"/>
</dbReference>
<dbReference type="AlphaFoldDB" id="A0A143BNP8"/>
<evidence type="ECO:0000313" key="4">
    <source>
        <dbReference type="Proteomes" id="UP000076404"/>
    </source>
</evidence>
<feature type="domain" description="SnoaL-like" evidence="2">
    <location>
        <begin position="31"/>
        <end position="148"/>
    </location>
</feature>
<sequence length="157" mass="17161">MRRLLTLLLSFFLTAPAVHAQTTADEERALATVRTFIQANETANLDLIASTFAEGATAFMPGGDAPYRLTGKPQIRASFAALFKGRTGPITITPAAVNAQMFGDMAIVTAHLRPVPPMPITERISFARRTFVVRRVSDTWLIVHLHASNFQWDPPGA</sequence>